<protein>
    <submittedName>
        <fullName evidence="2">Uncharacterized protein</fullName>
    </submittedName>
</protein>
<keyword evidence="3" id="KW-1185">Reference proteome</keyword>
<evidence type="ECO:0000256" key="1">
    <source>
        <dbReference type="SAM" id="MobiDB-lite"/>
    </source>
</evidence>
<comment type="caution">
    <text evidence="2">The sequence shown here is derived from an EMBL/GenBank/DDBJ whole genome shotgun (WGS) entry which is preliminary data.</text>
</comment>
<dbReference type="AlphaFoldDB" id="A0A9Q3C9K2"/>
<feature type="region of interest" description="Disordered" evidence="1">
    <location>
        <begin position="237"/>
        <end position="261"/>
    </location>
</feature>
<proteinExistence type="predicted"/>
<dbReference type="OrthoDB" id="2505972at2759"/>
<accession>A0A9Q3C9K2</accession>
<sequence length="261" mass="30114">MAEVPEALIKTNEAFYVLIKLLWGLIYQRLVPISPNYDLLRDFNQKFPFAEVIKNVIESSTTMPLLPESEIITLRGATAGQWAPDLNDASDTLYNKVCRISAIQMFCQIAVSGAYEYININLKFLNSIHLLEASYNHYVPLVMAQRFKREVIKTGRFEKDEERKAILRARKRLRDTRYHFGVSHGFPKQYLKILAKTDAHSDNKYDSKKKIYLIKHLNFPSKKATGFMQRVDKEISKAEKDSGKQSQRAIRTYGVNMQKGA</sequence>
<organism evidence="2 3">
    <name type="scientific">Austropuccinia psidii MF-1</name>
    <dbReference type="NCBI Taxonomy" id="1389203"/>
    <lineage>
        <taxon>Eukaryota</taxon>
        <taxon>Fungi</taxon>
        <taxon>Dikarya</taxon>
        <taxon>Basidiomycota</taxon>
        <taxon>Pucciniomycotina</taxon>
        <taxon>Pucciniomycetes</taxon>
        <taxon>Pucciniales</taxon>
        <taxon>Sphaerophragmiaceae</taxon>
        <taxon>Austropuccinia</taxon>
    </lineage>
</organism>
<evidence type="ECO:0000313" key="3">
    <source>
        <dbReference type="Proteomes" id="UP000765509"/>
    </source>
</evidence>
<dbReference type="EMBL" id="AVOT02005491">
    <property type="protein sequence ID" value="MBW0479195.1"/>
    <property type="molecule type" value="Genomic_DNA"/>
</dbReference>
<reference evidence="2" key="1">
    <citation type="submission" date="2021-03" db="EMBL/GenBank/DDBJ databases">
        <title>Draft genome sequence of rust myrtle Austropuccinia psidii MF-1, a brazilian biotype.</title>
        <authorList>
            <person name="Quecine M.C."/>
            <person name="Pachon D.M.R."/>
            <person name="Bonatelli M.L."/>
            <person name="Correr F.H."/>
            <person name="Franceschini L.M."/>
            <person name="Leite T.F."/>
            <person name="Margarido G.R.A."/>
            <person name="Almeida C.A."/>
            <person name="Ferrarezi J.A."/>
            <person name="Labate C.A."/>
        </authorList>
    </citation>
    <scope>NUCLEOTIDE SEQUENCE</scope>
    <source>
        <strain evidence="2">MF-1</strain>
    </source>
</reference>
<evidence type="ECO:0000313" key="2">
    <source>
        <dbReference type="EMBL" id="MBW0479195.1"/>
    </source>
</evidence>
<gene>
    <name evidence="2" type="ORF">O181_018910</name>
</gene>
<dbReference type="Proteomes" id="UP000765509">
    <property type="component" value="Unassembled WGS sequence"/>
</dbReference>
<name>A0A9Q3C9K2_9BASI</name>